<dbReference type="EMBL" id="JBBNGJ010000006">
    <property type="protein sequence ID" value="MEQ2593104.1"/>
    <property type="molecule type" value="Genomic_DNA"/>
</dbReference>
<sequence>MKNTPYTVLMSVYIKEKAEYLKLSIQSMLDQTVPPDEFILVKDGPLTTELDAVVDYYNQKYPGLFTIISNETNLGLGPALAKGIVASRNELIARMDSDDVSEKTRCEKQLAAFEKDSKLEMVGSFEAEFIGEKDNIVSVHRVPETHNEITKFMRRRCAILHPTVMYKKSAVIRSGNYHSVPLYEDYDLFARMVLEYNVRSYNIQENLYYIRTSEDFFKRRGGLKYARTVLNFKWNQHKKGYMSLTDFCISGLGQAFVCVLPNTLRKAVYLKLLR</sequence>
<keyword evidence="6" id="KW-1185">Reference proteome</keyword>
<gene>
    <name evidence="5" type="ORF">AAAU18_09315</name>
</gene>
<comment type="similarity">
    <text evidence="1">Belongs to the glycosyltransferase 2 family.</text>
</comment>
<evidence type="ECO:0000256" key="3">
    <source>
        <dbReference type="ARBA" id="ARBA00022679"/>
    </source>
</evidence>
<reference evidence="5 6" key="1">
    <citation type="submission" date="2024-04" db="EMBL/GenBank/DDBJ databases">
        <title>Human intestinal bacterial collection.</title>
        <authorList>
            <person name="Pauvert C."/>
            <person name="Hitch T.C.A."/>
            <person name="Clavel T."/>
        </authorList>
    </citation>
    <scope>NUCLEOTIDE SEQUENCE [LARGE SCALE GENOMIC DNA]</scope>
    <source>
        <strain evidence="5 6">CLA-AA-H181</strain>
    </source>
</reference>
<proteinExistence type="inferred from homology"/>
<feature type="domain" description="Glycosyltransferase 2-like" evidence="4">
    <location>
        <begin position="8"/>
        <end position="145"/>
    </location>
</feature>
<dbReference type="Gene3D" id="3.90.550.10">
    <property type="entry name" value="Spore Coat Polysaccharide Biosynthesis Protein SpsA, Chain A"/>
    <property type="match status" value="1"/>
</dbReference>
<dbReference type="Pfam" id="PF00535">
    <property type="entry name" value="Glycos_transf_2"/>
    <property type="match status" value="1"/>
</dbReference>
<keyword evidence="2 5" id="KW-0328">Glycosyltransferase</keyword>
<evidence type="ECO:0000256" key="1">
    <source>
        <dbReference type="ARBA" id="ARBA00006739"/>
    </source>
</evidence>
<dbReference type="RefSeq" id="WP_117875246.1">
    <property type="nucleotide sequence ID" value="NZ_JBBNGJ010000006.1"/>
</dbReference>
<dbReference type="Proteomes" id="UP001494672">
    <property type="component" value="Unassembled WGS sequence"/>
</dbReference>
<dbReference type="PANTHER" id="PTHR43685:SF5">
    <property type="entry name" value="GLYCOSYLTRANSFERASE EPSE-RELATED"/>
    <property type="match status" value="1"/>
</dbReference>
<comment type="caution">
    <text evidence="5">The sequence shown here is derived from an EMBL/GenBank/DDBJ whole genome shotgun (WGS) entry which is preliminary data.</text>
</comment>
<dbReference type="SUPFAM" id="SSF53448">
    <property type="entry name" value="Nucleotide-diphospho-sugar transferases"/>
    <property type="match status" value="1"/>
</dbReference>
<keyword evidence="3 5" id="KW-0808">Transferase</keyword>
<dbReference type="InterPro" id="IPR029044">
    <property type="entry name" value="Nucleotide-diphossugar_trans"/>
</dbReference>
<protein>
    <submittedName>
        <fullName evidence="5">Glycosyltransferase</fullName>
        <ecNumber evidence="5">2.4.-.-</ecNumber>
    </submittedName>
</protein>
<organism evidence="5 6">
    <name type="scientific">Coprococcus aceti</name>
    <dbReference type="NCBI Taxonomy" id="2981786"/>
    <lineage>
        <taxon>Bacteria</taxon>
        <taxon>Bacillati</taxon>
        <taxon>Bacillota</taxon>
        <taxon>Clostridia</taxon>
        <taxon>Lachnospirales</taxon>
        <taxon>Lachnospiraceae</taxon>
        <taxon>Coprococcus</taxon>
    </lineage>
</organism>
<name>A0ABV1IA54_9FIRM</name>
<dbReference type="EC" id="2.4.-.-" evidence="5"/>
<evidence type="ECO:0000313" key="5">
    <source>
        <dbReference type="EMBL" id="MEQ2593104.1"/>
    </source>
</evidence>
<evidence type="ECO:0000256" key="2">
    <source>
        <dbReference type="ARBA" id="ARBA00022676"/>
    </source>
</evidence>
<dbReference type="PANTHER" id="PTHR43685">
    <property type="entry name" value="GLYCOSYLTRANSFERASE"/>
    <property type="match status" value="1"/>
</dbReference>
<dbReference type="InterPro" id="IPR001173">
    <property type="entry name" value="Glyco_trans_2-like"/>
</dbReference>
<evidence type="ECO:0000313" key="6">
    <source>
        <dbReference type="Proteomes" id="UP001494672"/>
    </source>
</evidence>
<dbReference type="GO" id="GO:0016757">
    <property type="term" value="F:glycosyltransferase activity"/>
    <property type="evidence" value="ECO:0007669"/>
    <property type="project" value="UniProtKB-KW"/>
</dbReference>
<evidence type="ECO:0000259" key="4">
    <source>
        <dbReference type="Pfam" id="PF00535"/>
    </source>
</evidence>
<dbReference type="InterPro" id="IPR050834">
    <property type="entry name" value="Glycosyltransf_2"/>
</dbReference>
<accession>A0ABV1IA54</accession>